<name>A0ABX9KAG5_9BACT</name>
<dbReference type="RefSeq" id="WP_047859170.1">
    <property type="nucleotide sequence ID" value="NZ_CP011509.1"/>
</dbReference>
<dbReference type="Proteomes" id="UP000256345">
    <property type="component" value="Unassembled WGS sequence"/>
</dbReference>
<accession>A0ABX9KAG5</accession>
<gene>
    <name evidence="1" type="ORF">ATI61_102749</name>
</gene>
<dbReference type="EMBL" id="QUMU01000002">
    <property type="protein sequence ID" value="REG36372.1"/>
    <property type="molecule type" value="Genomic_DNA"/>
</dbReference>
<reference evidence="1 2" key="1">
    <citation type="submission" date="2018-08" db="EMBL/GenBank/DDBJ databases">
        <title>Genomic Encyclopedia of Archaeal and Bacterial Type Strains, Phase II (KMG-II): from individual species to whole genera.</title>
        <authorList>
            <person name="Goeker M."/>
        </authorList>
    </citation>
    <scope>NUCLEOTIDE SEQUENCE [LARGE SCALE GENOMIC DNA]</scope>
    <source>
        <strain evidence="1 2">DSM 2261</strain>
    </source>
</reference>
<protein>
    <submittedName>
        <fullName evidence="1">Uncharacterized protein</fullName>
    </submittedName>
</protein>
<organism evidence="1 2">
    <name type="scientific">Archangium gephyra</name>
    <dbReference type="NCBI Taxonomy" id="48"/>
    <lineage>
        <taxon>Bacteria</taxon>
        <taxon>Pseudomonadati</taxon>
        <taxon>Myxococcota</taxon>
        <taxon>Myxococcia</taxon>
        <taxon>Myxococcales</taxon>
        <taxon>Cystobacterineae</taxon>
        <taxon>Archangiaceae</taxon>
        <taxon>Archangium</taxon>
    </lineage>
</organism>
<evidence type="ECO:0000313" key="2">
    <source>
        <dbReference type="Proteomes" id="UP000256345"/>
    </source>
</evidence>
<comment type="caution">
    <text evidence="1">The sequence shown here is derived from an EMBL/GenBank/DDBJ whole genome shotgun (WGS) entry which is preliminary data.</text>
</comment>
<sequence length="134" mass="14601">MSTDSSSASGRFDLRSTLSALGALAKEEARTPEDLAAIQSAVAGLQFIQLNGKLDDFLDYLQDVEKAAERATSVEASFGDMAEAMKWLCAQAEPRFGARVEVAGKPHLVVRQRKEMWFLIPAPPLPSFEELTGK</sequence>
<keyword evidence="2" id="KW-1185">Reference proteome</keyword>
<evidence type="ECO:0000313" key="1">
    <source>
        <dbReference type="EMBL" id="REG36372.1"/>
    </source>
</evidence>
<proteinExistence type="predicted"/>